<evidence type="ECO:0000256" key="3">
    <source>
        <dbReference type="ARBA" id="ARBA00023136"/>
    </source>
</evidence>
<dbReference type="EMBL" id="JFZA02000001">
    <property type="protein sequence ID" value="KFG91827.1"/>
    <property type="molecule type" value="Genomic_DNA"/>
</dbReference>
<feature type="transmembrane region" description="Helical" evidence="4">
    <location>
        <begin position="321"/>
        <end position="347"/>
    </location>
</feature>
<dbReference type="OrthoDB" id="7584869at2"/>
<feature type="transmembrane region" description="Helical" evidence="4">
    <location>
        <begin position="226"/>
        <end position="245"/>
    </location>
</feature>
<feature type="transmembrane region" description="Helical" evidence="4">
    <location>
        <begin position="265"/>
        <end position="285"/>
    </location>
</feature>
<protein>
    <submittedName>
        <fullName evidence="6">MFS transporter</fullName>
    </submittedName>
</protein>
<feature type="transmembrane region" description="Helical" evidence="4">
    <location>
        <begin position="53"/>
        <end position="74"/>
    </location>
</feature>
<evidence type="ECO:0000313" key="7">
    <source>
        <dbReference type="Proteomes" id="UP000024284"/>
    </source>
</evidence>
<dbReference type="InterPro" id="IPR020846">
    <property type="entry name" value="MFS_dom"/>
</dbReference>
<dbReference type="SUPFAM" id="SSF103473">
    <property type="entry name" value="MFS general substrate transporter"/>
    <property type="match status" value="1"/>
</dbReference>
<gene>
    <name evidence="6" type="ORF">BV98_000075</name>
</gene>
<feature type="transmembrane region" description="Helical" evidence="4">
    <location>
        <begin position="146"/>
        <end position="167"/>
    </location>
</feature>
<keyword evidence="2 4" id="KW-1133">Transmembrane helix</keyword>
<feature type="transmembrane region" description="Helical" evidence="4">
    <location>
        <begin position="297"/>
        <end position="315"/>
    </location>
</feature>
<dbReference type="Gene3D" id="1.20.1250.20">
    <property type="entry name" value="MFS general substrate transporter like domains"/>
    <property type="match status" value="2"/>
</dbReference>
<keyword evidence="1 4" id="KW-0812">Transmembrane</keyword>
<evidence type="ECO:0000313" key="6">
    <source>
        <dbReference type="EMBL" id="KFG91827.1"/>
    </source>
</evidence>
<reference evidence="6" key="1">
    <citation type="submission" date="2014-08" db="EMBL/GenBank/DDBJ databases">
        <title>Draft genome sequences of Sphingobium herbicidovorans.</title>
        <authorList>
            <person name="Gan H.M."/>
            <person name="Gan H.Y."/>
            <person name="Savka M.A."/>
        </authorList>
    </citation>
    <scope>NUCLEOTIDE SEQUENCE [LARGE SCALE GENOMIC DNA]</scope>
    <source>
        <strain evidence="6">NBRC 16415</strain>
    </source>
</reference>
<name>A0A086PEK9_SPHHM</name>
<dbReference type="eggNOG" id="COG2211">
    <property type="taxonomic scope" value="Bacteria"/>
</dbReference>
<sequence length="414" mass="43424">MASGAAARASGAFIAAYWIAQCGNWLGLITPVTLTIAMRVAEIADPARKMNQLGLVLGIGALASIIATPIWGHISDRTQSRIGRRKLWMIVGVAGGGAGLLLMSATRDIALFGVGWVIAQIGFNANQAALNALLPDHVPEAQQGRVAGLLGLTGVVGVVAGTFVTQFTAGNPYLLFMAPWLGTVLSLAILLPMFRDDRAPDTPSAPGGLGAFLVSFSVSPRQHPDFYWAWVSRFLVIMGMAYLQVYAVYFLSDRLKEPMSEVPRLMFLNGSIGAAIIIVVSPIAGWLSDRMQRRKPFVFVAAIISAIGLVLIGLAQTFTHFLIGSAIAGVGMSVYYAVDLALVAAVLPDPENGAKDMGIFQIANTLPQSLAPVIAPAFLAIGAVQGGNYPAVFIAASVFALVGALAIAPIKKVA</sequence>
<organism evidence="6 7">
    <name type="scientific">Sphingobium herbicidovorans (strain ATCC 700291 / DSM 11019 / CCUG 56400 / KCTC 2939 / LMG 18315 / NBRC 16415 / MH)</name>
    <name type="common">Sphingomonas herbicidovorans</name>
    <dbReference type="NCBI Taxonomy" id="1219045"/>
    <lineage>
        <taxon>Bacteria</taxon>
        <taxon>Pseudomonadati</taxon>
        <taxon>Pseudomonadota</taxon>
        <taxon>Alphaproteobacteria</taxon>
        <taxon>Sphingomonadales</taxon>
        <taxon>Sphingomonadaceae</taxon>
        <taxon>Sphingobium</taxon>
    </lineage>
</organism>
<evidence type="ECO:0000256" key="2">
    <source>
        <dbReference type="ARBA" id="ARBA00022989"/>
    </source>
</evidence>
<dbReference type="PATRIC" id="fig|1219045.3.peg.76"/>
<dbReference type="RefSeq" id="WP_051907908.1">
    <property type="nucleotide sequence ID" value="NZ_BCZD01000001.1"/>
</dbReference>
<evidence type="ECO:0000256" key="4">
    <source>
        <dbReference type="SAM" id="Phobius"/>
    </source>
</evidence>
<feature type="transmembrane region" description="Helical" evidence="4">
    <location>
        <begin position="359"/>
        <end position="383"/>
    </location>
</feature>
<proteinExistence type="predicted"/>
<dbReference type="GO" id="GO:0022857">
    <property type="term" value="F:transmembrane transporter activity"/>
    <property type="evidence" value="ECO:0007669"/>
    <property type="project" value="InterPro"/>
</dbReference>
<comment type="caution">
    <text evidence="6">The sequence shown here is derived from an EMBL/GenBank/DDBJ whole genome shotgun (WGS) entry which is preliminary data.</text>
</comment>
<dbReference type="InterPro" id="IPR011701">
    <property type="entry name" value="MFS"/>
</dbReference>
<feature type="transmembrane region" description="Helical" evidence="4">
    <location>
        <begin position="389"/>
        <end position="410"/>
    </location>
</feature>
<dbReference type="Pfam" id="PF07690">
    <property type="entry name" value="MFS_1"/>
    <property type="match status" value="1"/>
</dbReference>
<dbReference type="STRING" id="76947.GCA_002080435_00947"/>
<dbReference type="Proteomes" id="UP000024284">
    <property type="component" value="Unassembled WGS sequence"/>
</dbReference>
<accession>A0A086PEK9</accession>
<feature type="domain" description="Major facilitator superfamily (MFS) profile" evidence="5">
    <location>
        <begin position="16"/>
        <end position="414"/>
    </location>
</feature>
<feature type="transmembrane region" description="Helical" evidence="4">
    <location>
        <begin position="86"/>
        <end position="103"/>
    </location>
</feature>
<keyword evidence="7" id="KW-1185">Reference proteome</keyword>
<dbReference type="PANTHER" id="PTHR23528:SF1">
    <property type="entry name" value="MAJOR FACILITATOR SUPERFAMILY (MFS) PROFILE DOMAIN-CONTAINING PROTEIN"/>
    <property type="match status" value="1"/>
</dbReference>
<feature type="transmembrane region" description="Helical" evidence="4">
    <location>
        <begin position="12"/>
        <end position="41"/>
    </location>
</feature>
<dbReference type="InterPro" id="IPR036259">
    <property type="entry name" value="MFS_trans_sf"/>
</dbReference>
<dbReference type="PANTHER" id="PTHR23528">
    <property type="match status" value="1"/>
</dbReference>
<evidence type="ECO:0000256" key="1">
    <source>
        <dbReference type="ARBA" id="ARBA00022692"/>
    </source>
</evidence>
<feature type="transmembrane region" description="Helical" evidence="4">
    <location>
        <begin position="173"/>
        <end position="194"/>
    </location>
</feature>
<dbReference type="AlphaFoldDB" id="A0A086PEK9"/>
<feature type="transmembrane region" description="Helical" evidence="4">
    <location>
        <begin position="109"/>
        <end position="134"/>
    </location>
</feature>
<keyword evidence="3 4" id="KW-0472">Membrane</keyword>
<evidence type="ECO:0000259" key="5">
    <source>
        <dbReference type="PROSITE" id="PS50850"/>
    </source>
</evidence>
<dbReference type="PROSITE" id="PS50850">
    <property type="entry name" value="MFS"/>
    <property type="match status" value="1"/>
</dbReference>